<evidence type="ECO:0000313" key="2">
    <source>
        <dbReference type="EMBL" id="ADI21229.1"/>
    </source>
</evidence>
<sequence length="45" mass="5688">MISILSNILVQGNYETFAYYFAYTVILYFLIYYHLPQYIYYWHKF</sequence>
<name>E0Y3I8_9GAMM</name>
<keyword evidence="1" id="KW-0472">Membrane</keyword>
<keyword evidence="1" id="KW-1133">Transmembrane helix</keyword>
<reference evidence="2" key="1">
    <citation type="journal article" date="2011" name="Environ. Microbiol.">
        <title>Time-series analyses of Monterey Bay coastal microbial picoplankton using a 'genome proxy' microarray.</title>
        <authorList>
            <person name="Rich V.I."/>
            <person name="Pham V.D."/>
            <person name="Eppley J."/>
            <person name="Shi Y."/>
            <person name="DeLong E.F."/>
        </authorList>
    </citation>
    <scope>NUCLEOTIDE SEQUENCE</scope>
</reference>
<feature type="transmembrane region" description="Helical" evidence="1">
    <location>
        <begin position="17"/>
        <end position="35"/>
    </location>
</feature>
<dbReference type="EMBL" id="GU474949">
    <property type="protein sequence ID" value="ADI21229.1"/>
    <property type="molecule type" value="Genomic_DNA"/>
</dbReference>
<proteinExistence type="predicted"/>
<keyword evidence="1" id="KW-0812">Transmembrane</keyword>
<evidence type="ECO:0000256" key="1">
    <source>
        <dbReference type="SAM" id="Phobius"/>
    </source>
</evidence>
<organism evidence="2">
    <name type="scientific">uncultured gamma proteobacterium EB750_07C09</name>
    <dbReference type="NCBI Taxonomy" id="710974"/>
    <lineage>
        <taxon>Bacteria</taxon>
        <taxon>Pseudomonadati</taxon>
        <taxon>Pseudomonadota</taxon>
        <taxon>Gammaproteobacteria</taxon>
        <taxon>environmental samples</taxon>
    </lineage>
</organism>
<protein>
    <submittedName>
        <fullName evidence="2">Uncharacterized protein</fullName>
    </submittedName>
</protein>
<accession>E0Y3I8</accession>
<dbReference type="AlphaFoldDB" id="E0Y3I8"/>